<keyword evidence="2" id="KW-1185">Reference proteome</keyword>
<proteinExistence type="predicted"/>
<comment type="caution">
    <text evidence="1">The sequence shown here is derived from an EMBL/GenBank/DDBJ whole genome shotgun (WGS) entry which is preliminary data.</text>
</comment>
<accession>A0A1V8TNT7</accession>
<gene>
    <name evidence="1" type="ORF">B0A48_02517</name>
</gene>
<sequence length="258" mass="29473">MDDRHHGQVDLATGTMDASYRQQCLNDPPFNPFLKWHNSTTASKMPIEAMSISRFQSKKSYIKHNTFKDTHSLQPGEHTIFKEQDRKRVAAAAMFVLGKVTDAVMERFIGIAPSQNTFDRESQEDKTAKYSSTVQKATLTYLKETVTKLVEITGGEDAWKDATDAEIEALLAGLFDQHPLTVSKHCFLYENEAVDFEKIWADECANAAEWQDVCRKKFTLLTLATYNLRVSKGQTLYETTGRWVEKATRKDLKKLYEL</sequence>
<evidence type="ECO:0000313" key="2">
    <source>
        <dbReference type="Proteomes" id="UP000192596"/>
    </source>
</evidence>
<evidence type="ECO:0000313" key="1">
    <source>
        <dbReference type="EMBL" id="OQO13053.1"/>
    </source>
</evidence>
<dbReference type="AlphaFoldDB" id="A0A1V8TNT7"/>
<dbReference type="Proteomes" id="UP000192596">
    <property type="component" value="Unassembled WGS sequence"/>
</dbReference>
<dbReference type="EMBL" id="NAJO01000004">
    <property type="protein sequence ID" value="OQO13053.1"/>
    <property type="molecule type" value="Genomic_DNA"/>
</dbReference>
<protein>
    <submittedName>
        <fullName evidence="1">Uncharacterized protein</fullName>
    </submittedName>
</protein>
<dbReference type="InParanoid" id="A0A1V8TNT7"/>
<reference evidence="2" key="1">
    <citation type="submission" date="2017-03" db="EMBL/GenBank/DDBJ databases">
        <title>Genomes of endolithic fungi from Antarctica.</title>
        <authorList>
            <person name="Coleine C."/>
            <person name="Masonjones S."/>
            <person name="Stajich J.E."/>
        </authorList>
    </citation>
    <scope>NUCLEOTIDE SEQUENCE [LARGE SCALE GENOMIC DNA]</scope>
    <source>
        <strain evidence="2">CCFEE 5527</strain>
    </source>
</reference>
<name>A0A1V8TNT7_9PEZI</name>
<organism evidence="1 2">
    <name type="scientific">Cryoendolithus antarcticus</name>
    <dbReference type="NCBI Taxonomy" id="1507870"/>
    <lineage>
        <taxon>Eukaryota</taxon>
        <taxon>Fungi</taxon>
        <taxon>Dikarya</taxon>
        <taxon>Ascomycota</taxon>
        <taxon>Pezizomycotina</taxon>
        <taxon>Dothideomycetes</taxon>
        <taxon>Dothideomycetidae</taxon>
        <taxon>Cladosporiales</taxon>
        <taxon>Cladosporiaceae</taxon>
        <taxon>Cryoendolithus</taxon>
    </lineage>
</organism>